<reference evidence="2" key="1">
    <citation type="submission" date="2020-12" db="EMBL/GenBank/DDBJ databases">
        <title>PHA producing bacteria isolated from mangrove.</title>
        <authorList>
            <person name="Zheng W."/>
            <person name="Yu S."/>
            <person name="Huang Y."/>
        </authorList>
    </citation>
    <scope>NUCLEOTIDE SEQUENCE</scope>
    <source>
        <strain evidence="2">GN22-4</strain>
    </source>
</reference>
<dbReference type="Pfam" id="PF11085">
    <property type="entry name" value="YqhR"/>
    <property type="match status" value="1"/>
</dbReference>
<evidence type="ECO:0000313" key="2">
    <source>
        <dbReference type="EMBL" id="MBN8250375.1"/>
    </source>
</evidence>
<feature type="transmembrane region" description="Helical" evidence="1">
    <location>
        <begin position="21"/>
        <end position="49"/>
    </location>
</feature>
<keyword evidence="1" id="KW-1133">Transmembrane helix</keyword>
<feature type="transmembrane region" description="Helical" evidence="1">
    <location>
        <begin position="134"/>
        <end position="156"/>
    </location>
</feature>
<dbReference type="AlphaFoldDB" id="A0A8I1MDB8"/>
<proteinExistence type="predicted"/>
<keyword evidence="1" id="KW-0472">Membrane</keyword>
<dbReference type="InterPro" id="IPR024563">
    <property type="entry name" value="YqhR"/>
</dbReference>
<comment type="caution">
    <text evidence="2">The sequence shown here is derived from an EMBL/GenBank/DDBJ whole genome shotgun (WGS) entry which is preliminary data.</text>
</comment>
<protein>
    <submittedName>
        <fullName evidence="2">Uncharacterized protein</fullName>
    </submittedName>
</protein>
<name>A0A8I1MDB8_9BACI</name>
<accession>A0A8I1MDB8</accession>
<evidence type="ECO:0000313" key="3">
    <source>
        <dbReference type="Proteomes" id="UP000664578"/>
    </source>
</evidence>
<dbReference type="RefSeq" id="WP_206782108.1">
    <property type="nucleotide sequence ID" value="NZ_CM125968.1"/>
</dbReference>
<keyword evidence="1" id="KW-0812">Transmembrane</keyword>
<dbReference type="EMBL" id="JAEMWV010000001">
    <property type="protein sequence ID" value="MBN8250375.1"/>
    <property type="molecule type" value="Genomic_DNA"/>
</dbReference>
<gene>
    <name evidence="2" type="ORF">JF537_02125</name>
</gene>
<dbReference type="GeneID" id="93683681"/>
<organism evidence="2 3">
    <name type="scientific">Priestia flexa</name>
    <dbReference type="NCBI Taxonomy" id="86664"/>
    <lineage>
        <taxon>Bacteria</taxon>
        <taxon>Bacillati</taxon>
        <taxon>Bacillota</taxon>
        <taxon>Bacilli</taxon>
        <taxon>Bacillales</taxon>
        <taxon>Bacillaceae</taxon>
        <taxon>Priestia</taxon>
    </lineage>
</organism>
<dbReference type="Proteomes" id="UP000664578">
    <property type="component" value="Unassembled WGS sequence"/>
</dbReference>
<evidence type="ECO:0000256" key="1">
    <source>
        <dbReference type="SAM" id="Phobius"/>
    </source>
</evidence>
<feature type="transmembrane region" description="Helical" evidence="1">
    <location>
        <begin position="100"/>
        <end position="122"/>
    </location>
</feature>
<feature type="transmembrane region" description="Helical" evidence="1">
    <location>
        <begin position="69"/>
        <end position="93"/>
    </location>
</feature>
<sequence>MTAKQDNKSTNQQIQSKEGSFLAKAVVIGFVGGVFWSLMGYITYLFSFSEIHPNTILQPWAFGSWKDRWPGLIVSVLIIGIISIGVALLYYVLLKKFKSIWFGIAYGAVLWALVFLLLNPLFPSMKMIGELTSNTIITTICLYILYGVFVGYSISFEAAELNSSSRHNPELVNE</sequence>